<comment type="caution">
    <text evidence="4">The sequence shown here is derived from an EMBL/GenBank/DDBJ whole genome shotgun (WGS) entry which is preliminary data.</text>
</comment>
<evidence type="ECO:0000259" key="3">
    <source>
        <dbReference type="Pfam" id="PF00881"/>
    </source>
</evidence>
<dbReference type="AlphaFoldDB" id="A0A7V3VSQ0"/>
<dbReference type="Pfam" id="PF00881">
    <property type="entry name" value="Nitroreductase"/>
    <property type="match status" value="2"/>
</dbReference>
<gene>
    <name evidence="4" type="ORF">ENX73_00525</name>
</gene>
<evidence type="ECO:0000313" key="4">
    <source>
        <dbReference type="EMBL" id="HGE74596.1"/>
    </source>
</evidence>
<reference evidence="4" key="1">
    <citation type="journal article" date="2020" name="mSystems">
        <title>Genome- and Community-Level Interaction Insights into Carbon Utilization and Element Cycling Functions of Hydrothermarchaeota in Hydrothermal Sediment.</title>
        <authorList>
            <person name="Zhou Z."/>
            <person name="Liu Y."/>
            <person name="Xu W."/>
            <person name="Pan J."/>
            <person name="Luo Z.H."/>
            <person name="Li M."/>
        </authorList>
    </citation>
    <scope>NUCLEOTIDE SEQUENCE [LARGE SCALE GENOMIC DNA]</scope>
    <source>
        <strain evidence="4">SpSt-966</strain>
    </source>
</reference>
<feature type="domain" description="Nitroreductase" evidence="3">
    <location>
        <begin position="81"/>
        <end position="143"/>
    </location>
</feature>
<keyword evidence="2" id="KW-0560">Oxidoreductase</keyword>
<dbReference type="CDD" id="cd02062">
    <property type="entry name" value="Nitro_FMN_reductase"/>
    <property type="match status" value="1"/>
</dbReference>
<dbReference type="InterPro" id="IPR000415">
    <property type="entry name" value="Nitroreductase-like"/>
</dbReference>
<protein>
    <submittedName>
        <fullName evidence="4">Nitroreductase family protein</fullName>
    </submittedName>
</protein>
<feature type="domain" description="Nitroreductase" evidence="3">
    <location>
        <begin position="7"/>
        <end position="57"/>
    </location>
</feature>
<dbReference type="PANTHER" id="PTHR43673:SF10">
    <property type="entry name" value="NADH DEHYDROGENASE_NAD(P)H NITROREDUCTASE XCC3605-RELATED"/>
    <property type="match status" value="1"/>
</dbReference>
<dbReference type="GO" id="GO:0016491">
    <property type="term" value="F:oxidoreductase activity"/>
    <property type="evidence" value="ECO:0007669"/>
    <property type="project" value="UniProtKB-KW"/>
</dbReference>
<accession>A0A7V3VSQ0</accession>
<comment type="similarity">
    <text evidence="1">Belongs to the nitroreductase family.</text>
</comment>
<dbReference type="Gene3D" id="3.40.109.10">
    <property type="entry name" value="NADH Oxidase"/>
    <property type="match status" value="1"/>
</dbReference>
<dbReference type="PANTHER" id="PTHR43673">
    <property type="entry name" value="NAD(P)H NITROREDUCTASE YDGI-RELATED"/>
    <property type="match status" value="1"/>
</dbReference>
<proteinExistence type="inferred from homology"/>
<dbReference type="SUPFAM" id="SSF55469">
    <property type="entry name" value="FMN-dependent nitroreductase-like"/>
    <property type="match status" value="1"/>
</dbReference>
<name>A0A7V3VSQ0_9BACT</name>
<dbReference type="InterPro" id="IPR029479">
    <property type="entry name" value="Nitroreductase"/>
</dbReference>
<organism evidence="4">
    <name type="scientific">Mesoaciditoga lauensis</name>
    <dbReference type="NCBI Taxonomy" id="1495039"/>
    <lineage>
        <taxon>Bacteria</taxon>
        <taxon>Thermotogati</taxon>
        <taxon>Thermotogota</taxon>
        <taxon>Thermotogae</taxon>
        <taxon>Mesoaciditogales</taxon>
        <taxon>Mesoaciditogaceae</taxon>
        <taxon>Mesoaciditoga</taxon>
    </lineage>
</organism>
<dbReference type="EMBL" id="DTPE01000019">
    <property type="protein sequence ID" value="HGE74596.1"/>
    <property type="molecule type" value="Genomic_DNA"/>
</dbReference>
<evidence type="ECO:0000256" key="2">
    <source>
        <dbReference type="ARBA" id="ARBA00023002"/>
    </source>
</evidence>
<evidence type="ECO:0000256" key="1">
    <source>
        <dbReference type="ARBA" id="ARBA00007118"/>
    </source>
</evidence>
<sequence length="165" mass="18795">METIEAIKKRRSVRKYIDRPISKEIIEDIVNCGRLAPSGNNSQPWHFLVVTKKSDLEFVSKSATYGKFIKEAGACVITFCEKSNRHNLEDGAAATENIILAATDYGLGTCWVAGYDRSYEEEIKKYFKVPNDLRMISIVPIGYTNDEPKMPQKRGLDEVLHWESF</sequence>